<keyword evidence="6 12" id="KW-1133">Transmembrane helix</keyword>
<dbReference type="GO" id="GO:0005765">
    <property type="term" value="C:lysosomal membrane"/>
    <property type="evidence" value="ECO:0007669"/>
    <property type="project" value="UniProtKB-SubCell"/>
</dbReference>
<evidence type="ECO:0000256" key="9">
    <source>
        <dbReference type="ARBA" id="ARBA00035284"/>
    </source>
</evidence>
<evidence type="ECO:0000256" key="3">
    <source>
        <dbReference type="ARBA" id="ARBA00008090"/>
    </source>
</evidence>
<keyword evidence="4" id="KW-0963">Cytoplasm</keyword>
<evidence type="ECO:0000256" key="6">
    <source>
        <dbReference type="ARBA" id="ARBA00022989"/>
    </source>
</evidence>
<reference evidence="13 14" key="1">
    <citation type="journal article" date="2017" name="PLoS Biol.">
        <title>The sea cucumber genome provides insights into morphological evolution and visceral regeneration.</title>
        <authorList>
            <person name="Zhang X."/>
            <person name="Sun L."/>
            <person name="Yuan J."/>
            <person name="Sun Y."/>
            <person name="Gao Y."/>
            <person name="Zhang L."/>
            <person name="Li S."/>
            <person name="Dai H."/>
            <person name="Hamel J.F."/>
            <person name="Liu C."/>
            <person name="Yu Y."/>
            <person name="Liu S."/>
            <person name="Lin W."/>
            <person name="Guo K."/>
            <person name="Jin S."/>
            <person name="Xu P."/>
            <person name="Storey K.B."/>
            <person name="Huan P."/>
            <person name="Zhang T."/>
            <person name="Zhou Y."/>
            <person name="Zhang J."/>
            <person name="Lin C."/>
            <person name="Li X."/>
            <person name="Xing L."/>
            <person name="Huo D."/>
            <person name="Sun M."/>
            <person name="Wang L."/>
            <person name="Mercier A."/>
            <person name="Li F."/>
            <person name="Yang H."/>
            <person name="Xiang J."/>
        </authorList>
    </citation>
    <scope>NUCLEOTIDE SEQUENCE [LARGE SCALE GENOMIC DNA]</scope>
    <source>
        <strain evidence="13">Shaxun</strain>
        <tissue evidence="13">Muscle</tissue>
    </source>
</reference>
<protein>
    <recommendedName>
        <fullName evidence="9">Membrane protein BRI3</fullName>
    </recommendedName>
    <alternativeName>
        <fullName evidence="10">Brain protein I3</fullName>
    </alternativeName>
</protein>
<evidence type="ECO:0000313" key="14">
    <source>
        <dbReference type="Proteomes" id="UP000230750"/>
    </source>
</evidence>
<evidence type="ECO:0000256" key="2">
    <source>
        <dbReference type="ARBA" id="ARBA00004556"/>
    </source>
</evidence>
<dbReference type="Pfam" id="PF10164">
    <property type="entry name" value="BRI3"/>
    <property type="match status" value="1"/>
</dbReference>
<gene>
    <name evidence="13" type="ORF">BSL78_07060</name>
</gene>
<evidence type="ECO:0000256" key="4">
    <source>
        <dbReference type="ARBA" id="ARBA00022490"/>
    </source>
</evidence>
<dbReference type="PANTHER" id="PTHR13551:SF1">
    <property type="entry name" value="MEMBRANE PROTEIN BRI3"/>
    <property type="match status" value="1"/>
</dbReference>
<name>A0A2G8L784_STIJA</name>
<evidence type="ECO:0000256" key="8">
    <source>
        <dbReference type="ARBA" id="ARBA00023228"/>
    </source>
</evidence>
<evidence type="ECO:0000256" key="1">
    <source>
        <dbReference type="ARBA" id="ARBA00004155"/>
    </source>
</evidence>
<comment type="subunit">
    <text evidence="11">Interacts with BRI3BP. Interacts with MGAT1 and IFITM3.</text>
</comment>
<dbReference type="AlphaFoldDB" id="A0A2G8L784"/>
<proteinExistence type="inferred from homology"/>
<evidence type="ECO:0000256" key="10">
    <source>
        <dbReference type="ARBA" id="ARBA00035449"/>
    </source>
</evidence>
<keyword evidence="5 12" id="KW-0812">Transmembrane</keyword>
<keyword evidence="14" id="KW-1185">Reference proteome</keyword>
<evidence type="ECO:0000256" key="11">
    <source>
        <dbReference type="ARBA" id="ARBA00046593"/>
    </source>
</evidence>
<comment type="similarity">
    <text evidence="3">Belongs to the BRI3 family.</text>
</comment>
<organism evidence="13 14">
    <name type="scientific">Stichopus japonicus</name>
    <name type="common">Sea cucumber</name>
    <dbReference type="NCBI Taxonomy" id="307972"/>
    <lineage>
        <taxon>Eukaryota</taxon>
        <taxon>Metazoa</taxon>
        <taxon>Echinodermata</taxon>
        <taxon>Eleutherozoa</taxon>
        <taxon>Echinozoa</taxon>
        <taxon>Holothuroidea</taxon>
        <taxon>Aspidochirotacea</taxon>
        <taxon>Aspidochirotida</taxon>
        <taxon>Stichopodidae</taxon>
        <taxon>Apostichopus</taxon>
    </lineage>
</organism>
<dbReference type="InterPro" id="IPR019317">
    <property type="entry name" value="BRI3"/>
</dbReference>
<dbReference type="EMBL" id="MRZV01000190">
    <property type="protein sequence ID" value="PIK56035.1"/>
    <property type="molecule type" value="Genomic_DNA"/>
</dbReference>
<evidence type="ECO:0000313" key="13">
    <source>
        <dbReference type="EMBL" id="PIK56035.1"/>
    </source>
</evidence>
<dbReference type="GO" id="GO:0048471">
    <property type="term" value="C:perinuclear region of cytoplasm"/>
    <property type="evidence" value="ECO:0007669"/>
    <property type="project" value="UniProtKB-SubCell"/>
</dbReference>
<keyword evidence="7 12" id="KW-0472">Membrane</keyword>
<comment type="caution">
    <text evidence="13">The sequence shown here is derived from an EMBL/GenBank/DDBJ whole genome shotgun (WGS) entry which is preliminary data.</text>
</comment>
<comment type="subcellular location">
    <subcellularLocation>
        <location evidence="2">Cytoplasm</location>
        <location evidence="2">Perinuclear region</location>
    </subcellularLocation>
    <subcellularLocation>
        <location evidence="1">Lysosome membrane</location>
        <topology evidence="1">Multi-pass membrane protein</topology>
    </subcellularLocation>
</comment>
<dbReference type="PANTHER" id="PTHR13551">
    <property type="entry name" value="BRAIN PROTEIN I3"/>
    <property type="match status" value="1"/>
</dbReference>
<feature type="transmembrane region" description="Helical" evidence="12">
    <location>
        <begin position="88"/>
        <end position="108"/>
    </location>
</feature>
<evidence type="ECO:0000256" key="5">
    <source>
        <dbReference type="ARBA" id="ARBA00022692"/>
    </source>
</evidence>
<dbReference type="OrthoDB" id="2564984at2759"/>
<evidence type="ECO:0000256" key="7">
    <source>
        <dbReference type="ARBA" id="ARBA00023136"/>
    </source>
</evidence>
<accession>A0A2G8L784</accession>
<sequence>MPPAMPPAMPTAMPPAMTTAAPYPPPNSTFAYPPPTQPGFSPAIYQTTPPQNDAIVRSTQHQTVTTTQVMVGVPTCPQCRVGTLQDTFTPLGICCAIFLFPIGLLFCLMMKRQQCAQCGAIYM</sequence>
<keyword evidence="8" id="KW-0458">Lysosome</keyword>
<dbReference type="Proteomes" id="UP000230750">
    <property type="component" value="Unassembled WGS sequence"/>
</dbReference>
<evidence type="ECO:0000256" key="12">
    <source>
        <dbReference type="SAM" id="Phobius"/>
    </source>
</evidence>